<sequence length="53" mass="6207">MRIIFQEIFQYPREIAPMVLNDWIDWGLRCRLQPMVDVSKTIMTELSGGSHPS</sequence>
<proteinExistence type="predicted"/>
<reference evidence="1 2" key="1">
    <citation type="submission" date="2023-06" db="EMBL/GenBank/DDBJ databases">
        <title>Five Gram-positive bacteria isolated from mangrove sediments in Shenzhen, Guangdong, China.</title>
        <authorList>
            <person name="Yu S."/>
            <person name="Zheng W."/>
            <person name="Huang Y."/>
        </authorList>
    </citation>
    <scope>NUCLEOTIDE SEQUENCE [LARGE SCALE GENOMIC DNA]</scope>
    <source>
        <strain evidence="1 2">SaN35-3</strain>
    </source>
</reference>
<evidence type="ECO:0000313" key="1">
    <source>
        <dbReference type="EMBL" id="WLR41855.1"/>
    </source>
</evidence>
<name>A0ABY9JW39_9BACI</name>
<accession>A0ABY9JW39</accession>
<organism evidence="1 2">
    <name type="scientific">Bacillus carboniphilus</name>
    <dbReference type="NCBI Taxonomy" id="86663"/>
    <lineage>
        <taxon>Bacteria</taxon>
        <taxon>Bacillati</taxon>
        <taxon>Bacillota</taxon>
        <taxon>Bacilli</taxon>
        <taxon>Bacillales</taxon>
        <taxon>Bacillaceae</taxon>
        <taxon>Bacillus</taxon>
    </lineage>
</organism>
<gene>
    <name evidence="1" type="ORF">LC087_13530</name>
</gene>
<evidence type="ECO:0000313" key="2">
    <source>
        <dbReference type="Proteomes" id="UP001197974"/>
    </source>
</evidence>
<keyword evidence="2" id="KW-1185">Reference proteome</keyword>
<dbReference type="EMBL" id="CP129013">
    <property type="protein sequence ID" value="WLR41855.1"/>
    <property type="molecule type" value="Genomic_DNA"/>
</dbReference>
<dbReference type="Proteomes" id="UP001197974">
    <property type="component" value="Chromosome"/>
</dbReference>
<protein>
    <submittedName>
        <fullName evidence="1">Uncharacterized protein</fullName>
    </submittedName>
</protein>